<dbReference type="KEGG" id="rml:FF011L_20280"/>
<feature type="binding site" evidence="8">
    <location>
        <position position="56"/>
    </location>
    <ligand>
        <name>[4Fe-4S] cluster</name>
        <dbReference type="ChEBI" id="CHEBI:49883"/>
        <note>4Fe-4S-S-AdoMet</note>
    </ligand>
</feature>
<keyword evidence="12" id="KW-1185">Reference proteome</keyword>
<name>A0A517MEK0_9BACT</name>
<dbReference type="GO" id="GO:0016840">
    <property type="term" value="F:carbon-nitrogen lyase activity"/>
    <property type="evidence" value="ECO:0007669"/>
    <property type="project" value="UniProtKB-UniRule"/>
</dbReference>
<dbReference type="GO" id="GO:0051539">
    <property type="term" value="F:4 iron, 4 sulfur cluster binding"/>
    <property type="evidence" value="ECO:0007669"/>
    <property type="project" value="UniProtKB-UniRule"/>
</dbReference>
<comment type="cofactor">
    <cofactor evidence="8">
        <name>S-adenosyl-L-methionine</name>
        <dbReference type="ChEBI" id="CHEBI:59789"/>
    </cofactor>
    <text evidence="8">Binds 1 S-adenosyl-L-methionine per subunit.</text>
</comment>
<keyword evidence="6 8" id="KW-0411">Iron-sulfur</keyword>
<sequence>MQSGPISARGVTAFEPAEPPARTEQLKFPVSEIFNSRQGEGKLTGVPSHFIRLAGCNLRCWFCDTPYASWNPQSESYSLDDLVQGAIDSTLQHVVLTGGEPLMFRGIERLTEKIRRVGLHLTIETAGTLAPNVVADLMSLSPKRFGSQPTIEKVEQVPHLQEIPLPTIERWQTLHESRRWKPQAIQKLIADSFDSQVKFVVDNHAEAADVEQAVSELQLAADQVWIMPQGVTAEGLEEHARWIRPWCEALGFHFCDRQQIHWYGNRPGT</sequence>
<dbReference type="UniPathway" id="UPA00391"/>
<comment type="cofactor">
    <cofactor evidence="8">
        <name>Mg(2+)</name>
        <dbReference type="ChEBI" id="CHEBI:18420"/>
    </cofactor>
</comment>
<dbReference type="InterPro" id="IPR024924">
    <property type="entry name" value="7-CO-7-deazaguanine_synth-like"/>
</dbReference>
<dbReference type="SFLD" id="SFLDS00029">
    <property type="entry name" value="Radical_SAM"/>
    <property type="match status" value="1"/>
</dbReference>
<feature type="region of interest" description="Disordered" evidence="9">
    <location>
        <begin position="1"/>
        <end position="21"/>
    </location>
</feature>
<protein>
    <recommendedName>
        <fullName evidence="8">7-carboxy-7-deazaguanine synthase</fullName>
        <shortName evidence="8">CDG synthase</shortName>
        <ecNumber evidence="8">4.3.99.3</ecNumber>
    </recommendedName>
    <alternativeName>
        <fullName evidence="8">Queuosine biosynthesis protein QueE</fullName>
    </alternativeName>
</protein>
<feature type="domain" description="Radical SAM core" evidence="10">
    <location>
        <begin position="43"/>
        <end position="269"/>
    </location>
</feature>
<dbReference type="Proteomes" id="UP000320672">
    <property type="component" value="Chromosome"/>
</dbReference>
<dbReference type="GO" id="GO:0008616">
    <property type="term" value="P:tRNA queuosine(34) biosynthetic process"/>
    <property type="evidence" value="ECO:0007669"/>
    <property type="project" value="UniProtKB-UniRule"/>
</dbReference>
<comment type="pathway">
    <text evidence="8">Purine metabolism; 7-cyano-7-deazaguanine biosynthesis.</text>
</comment>
<accession>A0A517MEK0</accession>
<feature type="binding site" evidence="8">
    <location>
        <position position="60"/>
    </location>
    <ligand>
        <name>[4Fe-4S] cluster</name>
        <dbReference type="ChEBI" id="CHEBI:49883"/>
        <note>4Fe-4S-S-AdoMet</note>
    </ligand>
</feature>
<evidence type="ECO:0000256" key="8">
    <source>
        <dbReference type="HAMAP-Rule" id="MF_00917"/>
    </source>
</evidence>
<evidence type="ECO:0000256" key="1">
    <source>
        <dbReference type="ARBA" id="ARBA00022485"/>
    </source>
</evidence>
<comment type="catalytic activity">
    <reaction evidence="8">
        <text>6-carboxy-5,6,7,8-tetrahydropterin + H(+) = 7-carboxy-7-carbaguanine + NH4(+)</text>
        <dbReference type="Rhea" id="RHEA:27974"/>
        <dbReference type="ChEBI" id="CHEBI:15378"/>
        <dbReference type="ChEBI" id="CHEBI:28938"/>
        <dbReference type="ChEBI" id="CHEBI:61032"/>
        <dbReference type="ChEBI" id="CHEBI:61036"/>
        <dbReference type="EC" id="4.3.99.3"/>
    </reaction>
</comment>
<feature type="binding site" evidence="8">
    <location>
        <begin position="141"/>
        <end position="143"/>
    </location>
    <ligand>
        <name>S-adenosyl-L-methionine</name>
        <dbReference type="ChEBI" id="CHEBI:59789"/>
    </ligand>
</feature>
<feature type="binding site" evidence="8">
    <location>
        <position position="63"/>
    </location>
    <ligand>
        <name>[4Fe-4S] cluster</name>
        <dbReference type="ChEBI" id="CHEBI:49883"/>
        <note>4Fe-4S-S-AdoMet</note>
    </ligand>
</feature>
<dbReference type="CDD" id="cd01335">
    <property type="entry name" value="Radical_SAM"/>
    <property type="match status" value="1"/>
</dbReference>
<evidence type="ECO:0000259" key="10">
    <source>
        <dbReference type="PROSITE" id="PS51918"/>
    </source>
</evidence>
<dbReference type="HAMAP" id="MF_00917">
    <property type="entry name" value="QueE"/>
    <property type="match status" value="1"/>
</dbReference>
<gene>
    <name evidence="8 11" type="primary">queE</name>
    <name evidence="11" type="ORF">FF011L_20280</name>
</gene>
<dbReference type="AlphaFoldDB" id="A0A517MEK0"/>
<keyword evidence="5 8" id="KW-0408">Iron</keyword>
<dbReference type="Pfam" id="PF04055">
    <property type="entry name" value="Radical_SAM"/>
    <property type="match status" value="1"/>
</dbReference>
<keyword evidence="8" id="KW-0671">Queuosine biosynthesis</keyword>
<evidence type="ECO:0000256" key="7">
    <source>
        <dbReference type="ARBA" id="ARBA00023239"/>
    </source>
</evidence>
<dbReference type="PANTHER" id="PTHR42836">
    <property type="entry name" value="7-CARBOXY-7-DEAZAGUANINE SYNTHASE"/>
    <property type="match status" value="1"/>
</dbReference>
<comment type="caution">
    <text evidence="8">Lacks conserved residue(s) required for the propagation of feature annotation.</text>
</comment>
<dbReference type="PROSITE" id="PS51918">
    <property type="entry name" value="RADICAL_SAM"/>
    <property type="match status" value="1"/>
</dbReference>
<proteinExistence type="inferred from homology"/>
<evidence type="ECO:0000256" key="6">
    <source>
        <dbReference type="ARBA" id="ARBA00023014"/>
    </source>
</evidence>
<evidence type="ECO:0000256" key="3">
    <source>
        <dbReference type="ARBA" id="ARBA00022723"/>
    </source>
</evidence>
<dbReference type="InterPro" id="IPR058240">
    <property type="entry name" value="rSAM_sf"/>
</dbReference>
<comment type="similarity">
    <text evidence="8">Belongs to the radical SAM superfamily. 7-carboxy-7-deazaguanine synthase family.</text>
</comment>
<dbReference type="GO" id="GO:0000287">
    <property type="term" value="F:magnesium ion binding"/>
    <property type="evidence" value="ECO:0007669"/>
    <property type="project" value="UniProtKB-UniRule"/>
</dbReference>
<dbReference type="EC" id="4.3.99.3" evidence="8"/>
<dbReference type="SUPFAM" id="SSF102114">
    <property type="entry name" value="Radical SAM enzymes"/>
    <property type="match status" value="1"/>
</dbReference>
<comment type="subunit">
    <text evidence="8">Homodimer.</text>
</comment>
<keyword evidence="1 8" id="KW-0004">4Fe-4S</keyword>
<evidence type="ECO:0000313" key="11">
    <source>
        <dbReference type="EMBL" id="QDS93266.1"/>
    </source>
</evidence>
<evidence type="ECO:0000313" key="12">
    <source>
        <dbReference type="Proteomes" id="UP000320672"/>
    </source>
</evidence>
<dbReference type="PANTHER" id="PTHR42836:SF1">
    <property type="entry name" value="7-CARBOXY-7-DEAZAGUANINE SYNTHASE"/>
    <property type="match status" value="1"/>
</dbReference>
<evidence type="ECO:0000256" key="2">
    <source>
        <dbReference type="ARBA" id="ARBA00022691"/>
    </source>
</evidence>
<comment type="cofactor">
    <cofactor evidence="8">
        <name>[4Fe-4S] cluster</name>
        <dbReference type="ChEBI" id="CHEBI:49883"/>
    </cofactor>
    <text evidence="8">Binds 1 [4Fe-4S] cluster. The cluster is coordinated with 3 cysteines and an exchangeable S-adenosyl-L-methionine.</text>
</comment>
<keyword evidence="4 8" id="KW-0460">Magnesium</keyword>
<dbReference type="GO" id="GO:1904047">
    <property type="term" value="F:S-adenosyl-L-methionine binding"/>
    <property type="evidence" value="ECO:0007669"/>
    <property type="project" value="UniProtKB-UniRule"/>
</dbReference>
<comment type="function">
    <text evidence="8">Catalyzes the complex heterocyclic radical-mediated conversion of 6-carboxy-5,6,7,8-tetrahydropterin (CPH4) to 7-carboxy-7-deazaguanine (CDG), a step common to the biosynthetic pathways of all 7-deazapurine-containing compounds.</text>
</comment>
<feature type="binding site" evidence="8">
    <location>
        <position position="65"/>
    </location>
    <ligand>
        <name>Mg(2+)</name>
        <dbReference type="ChEBI" id="CHEBI:18420"/>
    </ligand>
</feature>
<keyword evidence="2 8" id="KW-0949">S-adenosyl-L-methionine</keyword>
<keyword evidence="7 8" id="KW-0456">Lyase</keyword>
<evidence type="ECO:0000256" key="9">
    <source>
        <dbReference type="SAM" id="MobiDB-lite"/>
    </source>
</evidence>
<dbReference type="Gene3D" id="3.20.20.70">
    <property type="entry name" value="Aldolase class I"/>
    <property type="match status" value="1"/>
</dbReference>
<feature type="binding site" evidence="8">
    <location>
        <position position="52"/>
    </location>
    <ligand>
        <name>substrate</name>
    </ligand>
</feature>
<dbReference type="InterPro" id="IPR013785">
    <property type="entry name" value="Aldolase_TIM"/>
</dbReference>
<organism evidence="11 12">
    <name type="scientific">Roseimaritima multifibrata</name>
    <dbReference type="NCBI Taxonomy" id="1930274"/>
    <lineage>
        <taxon>Bacteria</taxon>
        <taxon>Pseudomonadati</taxon>
        <taxon>Planctomycetota</taxon>
        <taxon>Planctomycetia</taxon>
        <taxon>Pirellulales</taxon>
        <taxon>Pirellulaceae</taxon>
        <taxon>Roseimaritima</taxon>
    </lineage>
</organism>
<feature type="binding site" evidence="8">
    <location>
        <begin position="62"/>
        <end position="64"/>
    </location>
    <ligand>
        <name>S-adenosyl-L-methionine</name>
        <dbReference type="ChEBI" id="CHEBI:59789"/>
    </ligand>
</feature>
<evidence type="ECO:0000256" key="4">
    <source>
        <dbReference type="ARBA" id="ARBA00022842"/>
    </source>
</evidence>
<reference evidence="11 12" key="1">
    <citation type="submission" date="2019-02" db="EMBL/GenBank/DDBJ databases">
        <title>Deep-cultivation of Planctomycetes and their phenomic and genomic characterization uncovers novel biology.</title>
        <authorList>
            <person name="Wiegand S."/>
            <person name="Jogler M."/>
            <person name="Boedeker C."/>
            <person name="Pinto D."/>
            <person name="Vollmers J."/>
            <person name="Rivas-Marin E."/>
            <person name="Kohn T."/>
            <person name="Peeters S.H."/>
            <person name="Heuer A."/>
            <person name="Rast P."/>
            <person name="Oberbeckmann S."/>
            <person name="Bunk B."/>
            <person name="Jeske O."/>
            <person name="Meyerdierks A."/>
            <person name="Storesund J.E."/>
            <person name="Kallscheuer N."/>
            <person name="Luecker S."/>
            <person name="Lage O.M."/>
            <person name="Pohl T."/>
            <person name="Merkel B.J."/>
            <person name="Hornburger P."/>
            <person name="Mueller R.-W."/>
            <person name="Bruemmer F."/>
            <person name="Labrenz M."/>
            <person name="Spormann A.M."/>
            <person name="Op den Camp H."/>
            <person name="Overmann J."/>
            <person name="Amann R."/>
            <person name="Jetten M.S.M."/>
            <person name="Mascher T."/>
            <person name="Medema M.H."/>
            <person name="Devos D.P."/>
            <person name="Kaster A.-K."/>
            <person name="Ovreas L."/>
            <person name="Rohde M."/>
            <person name="Galperin M.Y."/>
            <person name="Jogler C."/>
        </authorList>
    </citation>
    <scope>NUCLEOTIDE SEQUENCE [LARGE SCALE GENOMIC DNA]</scope>
    <source>
        <strain evidence="11 12">FF011L</strain>
    </source>
</reference>
<evidence type="ECO:0000256" key="5">
    <source>
        <dbReference type="ARBA" id="ARBA00023004"/>
    </source>
</evidence>
<feature type="binding site" evidence="8">
    <location>
        <position position="97"/>
    </location>
    <ligand>
        <name>substrate</name>
    </ligand>
</feature>
<feature type="binding site" evidence="8">
    <location>
        <begin position="37"/>
        <end position="39"/>
    </location>
    <ligand>
        <name>substrate</name>
    </ligand>
</feature>
<feature type="binding site" evidence="8">
    <location>
        <position position="99"/>
    </location>
    <ligand>
        <name>S-adenosyl-L-methionine</name>
        <dbReference type="ChEBI" id="CHEBI:59789"/>
    </ligand>
</feature>
<dbReference type="EMBL" id="CP036262">
    <property type="protein sequence ID" value="QDS93266.1"/>
    <property type="molecule type" value="Genomic_DNA"/>
</dbReference>
<keyword evidence="3 8" id="KW-0479">Metal-binding</keyword>
<dbReference type="InterPro" id="IPR007197">
    <property type="entry name" value="rSAM"/>
</dbReference>